<dbReference type="GO" id="GO:0005886">
    <property type="term" value="C:plasma membrane"/>
    <property type="evidence" value="ECO:0007669"/>
    <property type="project" value="UniProtKB-SubCell"/>
</dbReference>
<proteinExistence type="inferred from homology"/>
<reference evidence="10" key="1">
    <citation type="submission" date="2016-02" db="EMBL/GenBank/DDBJ databases">
        <authorList>
            <person name="Schultz-Johansen M."/>
            <person name="Glaring M.A."/>
            <person name="Bech P.K."/>
            <person name="Stougaard P."/>
        </authorList>
    </citation>
    <scope>NUCLEOTIDE SEQUENCE [LARGE SCALE GENOMIC DNA]</scope>
    <source>
        <strain evidence="10">S66</strain>
    </source>
</reference>
<dbReference type="InterPro" id="IPR049177">
    <property type="entry name" value="MgtC_SapB_SrpB_YhiD_N"/>
</dbReference>
<dbReference type="PANTHER" id="PTHR33778">
    <property type="entry name" value="PROTEIN MGTC"/>
    <property type="match status" value="1"/>
</dbReference>
<keyword evidence="6 7" id="KW-0472">Membrane</keyword>
<dbReference type="OrthoDB" id="9811198at2"/>
<feature type="transmembrane region" description="Helical" evidence="7">
    <location>
        <begin position="38"/>
        <end position="58"/>
    </location>
</feature>
<evidence type="ECO:0000256" key="4">
    <source>
        <dbReference type="ARBA" id="ARBA00022692"/>
    </source>
</evidence>
<keyword evidence="4 7" id="KW-0812">Transmembrane</keyword>
<evidence type="ECO:0000313" key="10">
    <source>
        <dbReference type="Proteomes" id="UP000070299"/>
    </source>
</evidence>
<feature type="transmembrane region" description="Helical" evidence="7">
    <location>
        <begin position="70"/>
        <end position="88"/>
    </location>
</feature>
<evidence type="ECO:0000259" key="8">
    <source>
        <dbReference type="Pfam" id="PF02308"/>
    </source>
</evidence>
<dbReference type="Pfam" id="PF02308">
    <property type="entry name" value="MgtC"/>
    <property type="match status" value="1"/>
</dbReference>
<dbReference type="EMBL" id="LSNE01000002">
    <property type="protein sequence ID" value="KXI30673.1"/>
    <property type="molecule type" value="Genomic_DNA"/>
</dbReference>
<dbReference type="STRING" id="1799789.AX660_04380"/>
<evidence type="ECO:0000256" key="6">
    <source>
        <dbReference type="ARBA" id="ARBA00023136"/>
    </source>
</evidence>
<dbReference type="RefSeq" id="WP_068371435.1">
    <property type="nucleotide sequence ID" value="NZ_LSNE01000002.1"/>
</dbReference>
<dbReference type="PANTHER" id="PTHR33778:SF1">
    <property type="entry name" value="MAGNESIUM TRANSPORTER YHID-RELATED"/>
    <property type="match status" value="1"/>
</dbReference>
<name>A0A136A613_9ALTE</name>
<feature type="transmembrane region" description="Helical" evidence="7">
    <location>
        <begin position="12"/>
        <end position="29"/>
    </location>
</feature>
<evidence type="ECO:0000256" key="7">
    <source>
        <dbReference type="RuleBase" id="RU365041"/>
    </source>
</evidence>
<evidence type="ECO:0000256" key="5">
    <source>
        <dbReference type="ARBA" id="ARBA00022989"/>
    </source>
</evidence>
<evidence type="ECO:0000313" key="9">
    <source>
        <dbReference type="EMBL" id="KXI30673.1"/>
    </source>
</evidence>
<evidence type="ECO:0000256" key="1">
    <source>
        <dbReference type="ARBA" id="ARBA00004651"/>
    </source>
</evidence>
<keyword evidence="10" id="KW-1185">Reference proteome</keyword>
<comment type="subcellular location">
    <subcellularLocation>
        <location evidence="7">Cell inner membrane</location>
        <topology evidence="7">Multi-pass membrane protein</topology>
    </subcellularLocation>
    <subcellularLocation>
        <location evidence="1">Cell membrane</location>
        <topology evidence="1">Multi-pass membrane protein</topology>
    </subcellularLocation>
</comment>
<comment type="caution">
    <text evidence="9">The sequence shown here is derived from an EMBL/GenBank/DDBJ whole genome shotgun (WGS) entry which is preliminary data.</text>
</comment>
<evidence type="ECO:0000256" key="3">
    <source>
        <dbReference type="ARBA" id="ARBA00022475"/>
    </source>
</evidence>
<feature type="domain" description="MgtC/SapB/SrpB/YhiD N-terminal" evidence="8">
    <location>
        <begin position="18"/>
        <end position="139"/>
    </location>
</feature>
<keyword evidence="3" id="KW-1003">Cell membrane</keyword>
<evidence type="ECO:0000256" key="2">
    <source>
        <dbReference type="ARBA" id="ARBA00009298"/>
    </source>
</evidence>
<comment type="similarity">
    <text evidence="2 7">Belongs to the MgtC/SapB family.</text>
</comment>
<dbReference type="InterPro" id="IPR003416">
    <property type="entry name" value="MgtC/SapB/SrpB/YhiD_fam"/>
</dbReference>
<dbReference type="AlphaFoldDB" id="A0A136A613"/>
<protein>
    <recommendedName>
        <fullName evidence="7">Protein MgtC</fullName>
    </recommendedName>
</protein>
<accession>A0A136A613</accession>
<dbReference type="PRINTS" id="PR01837">
    <property type="entry name" value="MGTCSAPBPROT"/>
</dbReference>
<feature type="transmembrane region" description="Helical" evidence="7">
    <location>
        <begin position="93"/>
        <end position="114"/>
    </location>
</feature>
<keyword evidence="7" id="KW-0997">Cell inner membrane</keyword>
<gene>
    <name evidence="9" type="ORF">AX660_04380</name>
</gene>
<feature type="transmembrane region" description="Helical" evidence="7">
    <location>
        <begin position="120"/>
        <end position="137"/>
    </location>
</feature>
<dbReference type="Proteomes" id="UP000070299">
    <property type="component" value="Unassembled WGS sequence"/>
</dbReference>
<keyword evidence="5 7" id="KW-1133">Transmembrane helix</keyword>
<organism evidence="9 10">
    <name type="scientific">Paraglaciecola hydrolytica</name>
    <dbReference type="NCBI Taxonomy" id="1799789"/>
    <lineage>
        <taxon>Bacteria</taxon>
        <taxon>Pseudomonadati</taxon>
        <taxon>Pseudomonadota</taxon>
        <taxon>Gammaproteobacteria</taxon>
        <taxon>Alteromonadales</taxon>
        <taxon>Alteromonadaceae</taxon>
        <taxon>Paraglaciecola</taxon>
    </lineage>
</organism>
<sequence length="176" mass="18713">MNFTSLLSVEPYSWASIGTAMFCGAIIGLERQLRGKPVGIRTSSIITIGTYLFLATSFLVQGDLIDHTRVIGQVITGIGFLGAGVMLAKNGAVVGVTSAATIWVLAAIGVMIASDYLLPAIKLSLLVVAILWGVDLLEQHTRTFSRGVHARVVNYSQKKRPLKDASGVNNDEPPSS</sequence>